<evidence type="ECO:0000256" key="1">
    <source>
        <dbReference type="SAM" id="Phobius"/>
    </source>
</evidence>
<dbReference type="RefSeq" id="WP_188464084.1">
    <property type="nucleotide sequence ID" value="NZ_BMFQ01000002.1"/>
</dbReference>
<keyword evidence="1" id="KW-0812">Transmembrane</keyword>
<gene>
    <name evidence="3" type="ORF">GCM10010976_18460</name>
</gene>
<dbReference type="AlphaFoldDB" id="A0A917LP46"/>
<feature type="transmembrane region" description="Helical" evidence="1">
    <location>
        <begin position="127"/>
        <end position="146"/>
    </location>
</feature>
<comment type="caution">
    <text evidence="3">The sequence shown here is derived from an EMBL/GenBank/DDBJ whole genome shotgun (WGS) entry which is preliminary data.</text>
</comment>
<proteinExistence type="predicted"/>
<feature type="transmembrane region" description="Helical" evidence="1">
    <location>
        <begin position="29"/>
        <end position="51"/>
    </location>
</feature>
<evidence type="ECO:0000259" key="2">
    <source>
        <dbReference type="Pfam" id="PF02517"/>
    </source>
</evidence>
<feature type="transmembrane region" description="Helical" evidence="1">
    <location>
        <begin position="158"/>
        <end position="176"/>
    </location>
</feature>
<keyword evidence="1" id="KW-0472">Membrane</keyword>
<protein>
    <recommendedName>
        <fullName evidence="2">CAAX prenyl protease 2/Lysostaphin resistance protein A-like domain-containing protein</fullName>
    </recommendedName>
</protein>
<feature type="transmembrane region" description="Helical" evidence="1">
    <location>
        <begin position="71"/>
        <end position="91"/>
    </location>
</feature>
<feature type="transmembrane region" description="Helical" evidence="1">
    <location>
        <begin position="182"/>
        <end position="202"/>
    </location>
</feature>
<dbReference type="GO" id="GO:0004175">
    <property type="term" value="F:endopeptidase activity"/>
    <property type="evidence" value="ECO:0007669"/>
    <property type="project" value="UniProtKB-ARBA"/>
</dbReference>
<feature type="domain" description="CAAX prenyl protease 2/Lysostaphin resistance protein A-like" evidence="2">
    <location>
        <begin position="76"/>
        <end position="221"/>
    </location>
</feature>
<accession>A0A917LP46</accession>
<dbReference type="GO" id="GO:0080120">
    <property type="term" value="P:CAAX-box protein maturation"/>
    <property type="evidence" value="ECO:0007669"/>
    <property type="project" value="UniProtKB-ARBA"/>
</dbReference>
<dbReference type="InterPro" id="IPR003675">
    <property type="entry name" value="Rce1/LyrA-like_dom"/>
</dbReference>
<feature type="transmembrane region" description="Helical" evidence="1">
    <location>
        <begin position="209"/>
        <end position="229"/>
    </location>
</feature>
<sequence length="231" mass="26856">MSVLKNLWALGKTGFVKEEIRTLKQSVRFLIKLFLFLVVVKILYLGLTLIIDLSDTFSIPVVSNDFKFDKYSGIQKFLLSAFLIPILEELTFRLNLKFSKRNFLIMFLGISYSVFKIIFQLDWSNSLLITVILTLLLGLLLKNKILNRLEIFWKENRLIVFYFLLFSFVLLHSTNYDLEFSTLIYIPLLMLPHFFAGLVFSYARLKSGIIMSISLHILNNGLYALPLLFAT</sequence>
<organism evidence="3 4">
    <name type="scientific">Bizionia arctica</name>
    <dbReference type="NCBI Taxonomy" id="1495645"/>
    <lineage>
        <taxon>Bacteria</taxon>
        <taxon>Pseudomonadati</taxon>
        <taxon>Bacteroidota</taxon>
        <taxon>Flavobacteriia</taxon>
        <taxon>Flavobacteriales</taxon>
        <taxon>Flavobacteriaceae</taxon>
        <taxon>Bizionia</taxon>
    </lineage>
</organism>
<evidence type="ECO:0000313" key="3">
    <source>
        <dbReference type="EMBL" id="GGG47360.1"/>
    </source>
</evidence>
<feature type="transmembrane region" description="Helical" evidence="1">
    <location>
        <begin position="103"/>
        <end position="121"/>
    </location>
</feature>
<reference evidence="3" key="2">
    <citation type="submission" date="2020-09" db="EMBL/GenBank/DDBJ databases">
        <authorList>
            <person name="Sun Q."/>
            <person name="Zhou Y."/>
        </authorList>
    </citation>
    <scope>NUCLEOTIDE SEQUENCE</scope>
    <source>
        <strain evidence="3">CGMCC 1.12751</strain>
    </source>
</reference>
<evidence type="ECO:0000313" key="4">
    <source>
        <dbReference type="Proteomes" id="UP000625976"/>
    </source>
</evidence>
<reference evidence="3" key="1">
    <citation type="journal article" date="2014" name="Int. J. Syst. Evol. Microbiol.">
        <title>Complete genome sequence of Corynebacterium casei LMG S-19264T (=DSM 44701T), isolated from a smear-ripened cheese.</title>
        <authorList>
            <consortium name="US DOE Joint Genome Institute (JGI-PGF)"/>
            <person name="Walter F."/>
            <person name="Albersmeier A."/>
            <person name="Kalinowski J."/>
            <person name="Ruckert C."/>
        </authorList>
    </citation>
    <scope>NUCLEOTIDE SEQUENCE</scope>
    <source>
        <strain evidence="3">CGMCC 1.12751</strain>
    </source>
</reference>
<keyword evidence="4" id="KW-1185">Reference proteome</keyword>
<dbReference type="Proteomes" id="UP000625976">
    <property type="component" value="Unassembled WGS sequence"/>
</dbReference>
<keyword evidence="1" id="KW-1133">Transmembrane helix</keyword>
<dbReference type="Pfam" id="PF02517">
    <property type="entry name" value="Rce1-like"/>
    <property type="match status" value="1"/>
</dbReference>
<dbReference type="EMBL" id="BMFQ01000002">
    <property type="protein sequence ID" value="GGG47360.1"/>
    <property type="molecule type" value="Genomic_DNA"/>
</dbReference>
<name>A0A917LP46_9FLAO</name>